<evidence type="ECO:0008006" key="6">
    <source>
        <dbReference type="Google" id="ProtNLM"/>
    </source>
</evidence>
<comment type="caution">
    <text evidence="1">The sequence shown here is derived from an EMBL/GenBank/DDBJ whole genome shotgun (WGS) entry which is preliminary data.</text>
</comment>
<dbReference type="EMBL" id="CAJNOL010000106">
    <property type="protein sequence ID" value="CAF0850041.1"/>
    <property type="molecule type" value="Genomic_DNA"/>
</dbReference>
<dbReference type="EMBL" id="CAJNOH010000003">
    <property type="protein sequence ID" value="CAF0727742.1"/>
    <property type="molecule type" value="Genomic_DNA"/>
</dbReference>
<evidence type="ECO:0000313" key="3">
    <source>
        <dbReference type="EMBL" id="CAF1020493.1"/>
    </source>
</evidence>
<dbReference type="Proteomes" id="UP000663854">
    <property type="component" value="Unassembled WGS sequence"/>
</dbReference>
<organism evidence="1 4">
    <name type="scientific">Rotaria sordida</name>
    <dbReference type="NCBI Taxonomy" id="392033"/>
    <lineage>
        <taxon>Eukaryota</taxon>
        <taxon>Metazoa</taxon>
        <taxon>Spiralia</taxon>
        <taxon>Gnathifera</taxon>
        <taxon>Rotifera</taxon>
        <taxon>Eurotatoria</taxon>
        <taxon>Bdelloidea</taxon>
        <taxon>Philodinida</taxon>
        <taxon>Philodinidae</taxon>
        <taxon>Rotaria</taxon>
    </lineage>
</organism>
<dbReference type="Proteomes" id="UP000663870">
    <property type="component" value="Unassembled WGS sequence"/>
</dbReference>
<evidence type="ECO:0000313" key="1">
    <source>
        <dbReference type="EMBL" id="CAF0727742.1"/>
    </source>
</evidence>
<evidence type="ECO:0000313" key="2">
    <source>
        <dbReference type="EMBL" id="CAF0850041.1"/>
    </source>
</evidence>
<evidence type="ECO:0000313" key="4">
    <source>
        <dbReference type="Proteomes" id="UP000663854"/>
    </source>
</evidence>
<name>A0A813N0Y3_9BILA</name>
<dbReference type="Proteomes" id="UP000663889">
    <property type="component" value="Unassembled WGS sequence"/>
</dbReference>
<dbReference type="AlphaFoldDB" id="A0A813N0Y3"/>
<protein>
    <recommendedName>
        <fullName evidence="6">F-box domain-containing protein</fullName>
    </recommendedName>
</protein>
<dbReference type="EMBL" id="CAJNOU010000518">
    <property type="protein sequence ID" value="CAF1020493.1"/>
    <property type="molecule type" value="Genomic_DNA"/>
</dbReference>
<proteinExistence type="predicted"/>
<evidence type="ECO:0000313" key="5">
    <source>
        <dbReference type="Proteomes" id="UP000663870"/>
    </source>
</evidence>
<gene>
    <name evidence="2" type="ORF">JXQ802_LOCUS6641</name>
    <name evidence="1" type="ORF">PYM288_LOCUS707</name>
    <name evidence="3" type="ORF">SEV965_LOCUS11776</name>
</gene>
<accession>A0A813N0Y3</accession>
<keyword evidence="5" id="KW-1185">Reference proteome</keyword>
<sequence length="193" mass="22167">MTMATKSIECLPNELWLLFMSFLSPIDLYRALVGLNHRIDCLLFAMTPRPILDTSQCGDSSIRLSDMRQLLEGKDNWSKYLLSSIETIRLSGTLASDALSDHFQSPIQLSSINTSFSILFPSLRRLYVTEEAIHRIDILKLFLPLPKALRYVNFTFETSSTCSSYYETLYKFIVRGLSFYSMVFDVKNGKFLK</sequence>
<reference evidence="1" key="1">
    <citation type="submission" date="2021-02" db="EMBL/GenBank/DDBJ databases">
        <authorList>
            <person name="Nowell W R."/>
        </authorList>
    </citation>
    <scope>NUCLEOTIDE SEQUENCE</scope>
</reference>